<accession>A0A4Q7N6E5</accession>
<dbReference type="RefSeq" id="WP_130540875.1">
    <property type="nucleotide sequence ID" value="NZ_CP042431.1"/>
</dbReference>
<dbReference type="AlphaFoldDB" id="A0A4Q7N6E5"/>
<reference evidence="1 2" key="1">
    <citation type="submission" date="2019-02" db="EMBL/GenBank/DDBJ databases">
        <title>Genomic Encyclopedia of Type Strains, Phase IV (KMG-IV): sequencing the most valuable type-strain genomes for metagenomic binning, comparative biology and taxonomic classification.</title>
        <authorList>
            <person name="Goeker M."/>
        </authorList>
    </citation>
    <scope>NUCLEOTIDE SEQUENCE [LARGE SCALE GENOMIC DNA]</scope>
    <source>
        <strain evidence="1 2">DSM 18116</strain>
    </source>
</reference>
<dbReference type="EMBL" id="SGXA01000001">
    <property type="protein sequence ID" value="RZS76580.1"/>
    <property type="molecule type" value="Genomic_DNA"/>
</dbReference>
<proteinExistence type="predicted"/>
<evidence type="ECO:0000313" key="2">
    <source>
        <dbReference type="Proteomes" id="UP000293874"/>
    </source>
</evidence>
<name>A0A4Q7N6E5_9BACT</name>
<sequence length="143" mass="16014">MRNIYCFAAALVFLFSCRKNVESLNDNNINSIAGQWASVHMGNPFQVTIAENKKFSMEFPVIVKKESGSKPEILVCRLSGSCIQQDGWNELQADRFSVPNEDWNVGSDNAIFQSITNLDLVINRENATPLSFRITAGRALIKK</sequence>
<protein>
    <submittedName>
        <fullName evidence="1">Uncharacterized protein</fullName>
    </submittedName>
</protein>
<organism evidence="1 2">
    <name type="scientific">Pseudobacter ginsenosidimutans</name>
    <dbReference type="NCBI Taxonomy" id="661488"/>
    <lineage>
        <taxon>Bacteria</taxon>
        <taxon>Pseudomonadati</taxon>
        <taxon>Bacteroidota</taxon>
        <taxon>Chitinophagia</taxon>
        <taxon>Chitinophagales</taxon>
        <taxon>Chitinophagaceae</taxon>
        <taxon>Pseudobacter</taxon>
    </lineage>
</organism>
<comment type="caution">
    <text evidence="1">The sequence shown here is derived from an EMBL/GenBank/DDBJ whole genome shotgun (WGS) entry which is preliminary data.</text>
</comment>
<evidence type="ECO:0000313" key="1">
    <source>
        <dbReference type="EMBL" id="RZS76580.1"/>
    </source>
</evidence>
<dbReference type="PROSITE" id="PS51257">
    <property type="entry name" value="PROKAR_LIPOPROTEIN"/>
    <property type="match status" value="1"/>
</dbReference>
<dbReference type="Proteomes" id="UP000293874">
    <property type="component" value="Unassembled WGS sequence"/>
</dbReference>
<gene>
    <name evidence="1" type="ORF">EV199_2466</name>
</gene>
<keyword evidence="2" id="KW-1185">Reference proteome</keyword>
<dbReference type="OrthoDB" id="9893767at2"/>